<dbReference type="RefSeq" id="WP_146174720.1">
    <property type="nucleotide sequence ID" value="NZ_PVTF01000003.1"/>
</dbReference>
<dbReference type="OrthoDB" id="3543019at2"/>
<evidence type="ECO:0000313" key="4">
    <source>
        <dbReference type="Proteomes" id="UP000239494"/>
    </source>
</evidence>
<proteinExistence type="predicted"/>
<keyword evidence="1" id="KW-0175">Coiled coil</keyword>
<evidence type="ECO:0000313" key="3">
    <source>
        <dbReference type="EMBL" id="PRY43290.1"/>
    </source>
</evidence>
<dbReference type="InterPro" id="IPR001387">
    <property type="entry name" value="Cro/C1-type_HTH"/>
</dbReference>
<dbReference type="InterPro" id="IPR010982">
    <property type="entry name" value="Lambda_DNA-bd_dom_sf"/>
</dbReference>
<dbReference type="SUPFAM" id="SSF47413">
    <property type="entry name" value="lambda repressor-like DNA-binding domains"/>
    <property type="match status" value="1"/>
</dbReference>
<sequence length="236" mass="26893">MDSAHWSASDAIAVQISKRRKAAELTRAQLAKLCSDVGGPALSPTVIGYIETGRRDPEGRRRREVTVDELLIFAKAFEVSPLLLIFPVDMDDDHTVEVLPGRDLPVWMAAKWFTGEGPLGNRNPTDGRWYVDTDEFGPWRKNNTPLELRREHDDRVKQWNDARNEAESYRSVAESASTAAQRETALASADAMENEVRNVEERLRETRREMKRYGLTPPELNDVLRHVDPVDEEARR</sequence>
<dbReference type="PROSITE" id="PS50943">
    <property type="entry name" value="HTH_CROC1"/>
    <property type="match status" value="1"/>
</dbReference>
<feature type="domain" description="HTH cro/C1-type" evidence="2">
    <location>
        <begin position="16"/>
        <end position="84"/>
    </location>
</feature>
<keyword evidence="4" id="KW-1185">Reference proteome</keyword>
<reference evidence="3 4" key="1">
    <citation type="submission" date="2018-03" db="EMBL/GenBank/DDBJ databases">
        <title>Genomic Encyclopedia of Archaeal and Bacterial Type Strains, Phase II (KMG-II): from individual species to whole genera.</title>
        <authorList>
            <person name="Goeker M."/>
        </authorList>
    </citation>
    <scope>NUCLEOTIDE SEQUENCE [LARGE SCALE GENOMIC DNA]</scope>
    <source>
        <strain evidence="3 4">DSM 44720</strain>
    </source>
</reference>
<protein>
    <recommendedName>
        <fullName evidence="2">HTH cro/C1-type domain-containing protein</fullName>
    </recommendedName>
</protein>
<evidence type="ECO:0000256" key="1">
    <source>
        <dbReference type="SAM" id="Coils"/>
    </source>
</evidence>
<accession>A0A2T0TCA1</accession>
<dbReference type="Gene3D" id="1.10.260.40">
    <property type="entry name" value="lambda repressor-like DNA-binding domains"/>
    <property type="match status" value="1"/>
</dbReference>
<gene>
    <name evidence="3" type="ORF">CLV43_10330</name>
</gene>
<name>A0A2T0TCA1_9PSEU</name>
<comment type="caution">
    <text evidence="3">The sequence shown here is derived from an EMBL/GenBank/DDBJ whole genome shotgun (WGS) entry which is preliminary data.</text>
</comment>
<dbReference type="EMBL" id="PVTF01000003">
    <property type="protein sequence ID" value="PRY43290.1"/>
    <property type="molecule type" value="Genomic_DNA"/>
</dbReference>
<dbReference type="AlphaFoldDB" id="A0A2T0TCA1"/>
<dbReference type="Proteomes" id="UP000239494">
    <property type="component" value="Unassembled WGS sequence"/>
</dbReference>
<dbReference type="SMART" id="SM00530">
    <property type="entry name" value="HTH_XRE"/>
    <property type="match status" value="1"/>
</dbReference>
<evidence type="ECO:0000259" key="2">
    <source>
        <dbReference type="PROSITE" id="PS50943"/>
    </source>
</evidence>
<dbReference type="CDD" id="cd00093">
    <property type="entry name" value="HTH_XRE"/>
    <property type="match status" value="1"/>
</dbReference>
<organism evidence="3 4">
    <name type="scientific">Umezawaea tangerina</name>
    <dbReference type="NCBI Taxonomy" id="84725"/>
    <lineage>
        <taxon>Bacteria</taxon>
        <taxon>Bacillati</taxon>
        <taxon>Actinomycetota</taxon>
        <taxon>Actinomycetes</taxon>
        <taxon>Pseudonocardiales</taxon>
        <taxon>Pseudonocardiaceae</taxon>
        <taxon>Umezawaea</taxon>
    </lineage>
</organism>
<dbReference type="GO" id="GO:0003677">
    <property type="term" value="F:DNA binding"/>
    <property type="evidence" value="ECO:0007669"/>
    <property type="project" value="InterPro"/>
</dbReference>
<feature type="coiled-coil region" evidence="1">
    <location>
        <begin position="182"/>
        <end position="216"/>
    </location>
</feature>